<proteinExistence type="predicted"/>
<feature type="transmembrane region" description="Helical" evidence="1">
    <location>
        <begin position="37"/>
        <end position="58"/>
    </location>
</feature>
<evidence type="ECO:0000313" key="3">
    <source>
        <dbReference type="Proteomes" id="UP000198902"/>
    </source>
</evidence>
<keyword evidence="1" id="KW-0812">Transmembrane</keyword>
<name>A0A0D6JRK1_9EURY</name>
<protein>
    <submittedName>
        <fullName evidence="2">Uncharacterized protein</fullName>
    </submittedName>
</protein>
<evidence type="ECO:0000313" key="2">
    <source>
        <dbReference type="EMBL" id="CQR50230.1"/>
    </source>
</evidence>
<keyword evidence="1" id="KW-0472">Membrane</keyword>
<feature type="transmembrane region" description="Helical" evidence="1">
    <location>
        <begin position="12"/>
        <end position="31"/>
    </location>
</feature>
<dbReference type="AlphaFoldDB" id="A0A0D6JRK1"/>
<accession>A0A0D6JRK1</accession>
<sequence>MEKQSRNLRRDGALVLVGLAGLVALSVSVPADSVAGAAGVLRGALLGGFVSVMASGVFRVDDEQALRLVVVVAAGAVLGSLALLL</sequence>
<gene>
    <name evidence="2" type="ORF">BN996_01707</name>
</gene>
<dbReference type="EMBL" id="CSTE01000002">
    <property type="protein sequence ID" value="CQR50230.1"/>
    <property type="molecule type" value="Genomic_DNA"/>
</dbReference>
<evidence type="ECO:0000256" key="1">
    <source>
        <dbReference type="SAM" id="Phobius"/>
    </source>
</evidence>
<keyword evidence="3" id="KW-1185">Reference proteome</keyword>
<dbReference type="RefSeq" id="WP_089778211.1">
    <property type="nucleotide sequence ID" value="NZ_CABLRR010000002.1"/>
</dbReference>
<keyword evidence="1" id="KW-1133">Transmembrane helix</keyword>
<feature type="transmembrane region" description="Helical" evidence="1">
    <location>
        <begin position="65"/>
        <end position="84"/>
    </location>
</feature>
<reference evidence="3" key="1">
    <citation type="submission" date="2015-03" db="EMBL/GenBank/DDBJ databases">
        <authorList>
            <person name="Urmite Genomes"/>
        </authorList>
    </citation>
    <scope>NUCLEOTIDE SEQUENCE [LARGE SCALE GENOMIC DNA]</scope>
    <source>
        <strain evidence="3">Arc-Hr</strain>
    </source>
</reference>
<dbReference type="Proteomes" id="UP000198902">
    <property type="component" value="Unassembled WGS sequence"/>
</dbReference>
<organism evidence="2 3">
    <name type="scientific">Haloferax massiliensis</name>
    <dbReference type="NCBI Taxonomy" id="1476858"/>
    <lineage>
        <taxon>Archaea</taxon>
        <taxon>Methanobacteriati</taxon>
        <taxon>Methanobacteriota</taxon>
        <taxon>Stenosarchaea group</taxon>
        <taxon>Halobacteria</taxon>
        <taxon>Halobacteriales</taxon>
        <taxon>Haloferacaceae</taxon>
        <taxon>Haloferax</taxon>
    </lineage>
</organism>